<feature type="region of interest" description="Disordered" evidence="1">
    <location>
        <begin position="278"/>
        <end position="297"/>
    </location>
</feature>
<name>A0AAV5E560_ELECO</name>
<evidence type="ECO:0000313" key="3">
    <source>
        <dbReference type="Proteomes" id="UP001054889"/>
    </source>
</evidence>
<feature type="region of interest" description="Disordered" evidence="1">
    <location>
        <begin position="1"/>
        <end position="164"/>
    </location>
</feature>
<organism evidence="2 3">
    <name type="scientific">Eleusine coracana subsp. coracana</name>
    <dbReference type="NCBI Taxonomy" id="191504"/>
    <lineage>
        <taxon>Eukaryota</taxon>
        <taxon>Viridiplantae</taxon>
        <taxon>Streptophyta</taxon>
        <taxon>Embryophyta</taxon>
        <taxon>Tracheophyta</taxon>
        <taxon>Spermatophyta</taxon>
        <taxon>Magnoliopsida</taxon>
        <taxon>Liliopsida</taxon>
        <taxon>Poales</taxon>
        <taxon>Poaceae</taxon>
        <taxon>PACMAD clade</taxon>
        <taxon>Chloridoideae</taxon>
        <taxon>Cynodonteae</taxon>
        <taxon>Eleusininae</taxon>
        <taxon>Eleusine</taxon>
    </lineage>
</organism>
<protein>
    <submittedName>
        <fullName evidence="2">Uncharacterized protein</fullName>
    </submittedName>
</protein>
<sequence length="491" mass="52909">MGEGANNNKRIDLAAPLRSVRRADAPPRYKADLKSGPIRHPGKVPFVWEQRPGQPKSVRTRRGPPPTPPRDAPPSLTRPEDVHGSPYHDALGELFGPVSAPHVVVPADSPRTAAAAAAPREEEEEEEAKQNGAVEAPAVVPQRQEDDNVEEDEEERFSDALDTLSRTESLTMNCSVSGLSGAPADAARGAAEPGARGFMMDRFLPAAHAVAVGSPQYTFRKAGAAGSATGNSGREHARAAAVRASMANGDDRTRRAPVQLPHQHLPPNYLSCAYPRREEHDEDEEDDDDDYDVQSTRGFSSKGCGLLPGLKVGYPNHLDCVVWQQSWEDVYKHKLEQKYLGHGDDGRSKLTSESNQLTFWSDSPSGDGSSPFHHSMAGGMSPYHSYAAMSPLSKANGSFRTGDRDEKARGSNGSGSLGRDHDRSSLVESDESSFKGSSSMSSGLDRTGHEDSMDHRGDIGPEIGHLSSLLETKADLNANVVERPISLDSEI</sequence>
<feature type="compositionally biased region" description="Acidic residues" evidence="1">
    <location>
        <begin position="147"/>
        <end position="156"/>
    </location>
</feature>
<evidence type="ECO:0000256" key="1">
    <source>
        <dbReference type="SAM" id="MobiDB-lite"/>
    </source>
</evidence>
<dbReference type="EMBL" id="BQKI01000073">
    <property type="protein sequence ID" value="GJN17614.1"/>
    <property type="molecule type" value="Genomic_DNA"/>
</dbReference>
<feature type="compositionally biased region" description="Pro residues" evidence="1">
    <location>
        <begin position="63"/>
        <end position="72"/>
    </location>
</feature>
<reference evidence="2" key="2">
    <citation type="submission" date="2021-12" db="EMBL/GenBank/DDBJ databases">
        <title>Resequencing data analysis of finger millet.</title>
        <authorList>
            <person name="Hatakeyama M."/>
            <person name="Aluri S."/>
            <person name="Balachadran M.T."/>
            <person name="Sivarajan S.R."/>
            <person name="Poveda L."/>
            <person name="Shimizu-Inatsugi R."/>
            <person name="Schlapbach R."/>
            <person name="Sreeman S.M."/>
            <person name="Shimizu K.K."/>
        </authorList>
    </citation>
    <scope>NUCLEOTIDE SEQUENCE</scope>
</reference>
<keyword evidence="3" id="KW-1185">Reference proteome</keyword>
<feature type="region of interest" description="Disordered" evidence="1">
    <location>
        <begin position="394"/>
        <end position="464"/>
    </location>
</feature>
<evidence type="ECO:0000313" key="2">
    <source>
        <dbReference type="EMBL" id="GJN17614.1"/>
    </source>
</evidence>
<feature type="compositionally biased region" description="Basic and acidic residues" evidence="1">
    <location>
        <begin position="21"/>
        <end position="33"/>
    </location>
</feature>
<comment type="caution">
    <text evidence="2">The sequence shown here is derived from an EMBL/GenBank/DDBJ whole genome shotgun (WGS) entry which is preliminary data.</text>
</comment>
<dbReference type="PANTHER" id="PTHR33671:SF2">
    <property type="entry name" value="N-METHYLTRANSFERASE, PUTATIVE (DUF688)-RELATED"/>
    <property type="match status" value="1"/>
</dbReference>
<dbReference type="AlphaFoldDB" id="A0AAV5E560"/>
<proteinExistence type="predicted"/>
<reference evidence="2" key="1">
    <citation type="journal article" date="2018" name="DNA Res.">
        <title>Multiple hybrid de novo genome assembly of finger millet, an orphan allotetraploid crop.</title>
        <authorList>
            <person name="Hatakeyama M."/>
            <person name="Aluri S."/>
            <person name="Balachadran M.T."/>
            <person name="Sivarajan S.R."/>
            <person name="Patrignani A."/>
            <person name="Gruter S."/>
            <person name="Poveda L."/>
            <person name="Shimizu-Inatsugi R."/>
            <person name="Baeten J."/>
            <person name="Francoijs K.J."/>
            <person name="Nataraja K.N."/>
            <person name="Reddy Y.A.N."/>
            <person name="Phadnis S."/>
            <person name="Ravikumar R.L."/>
            <person name="Schlapbach R."/>
            <person name="Sreeman S.M."/>
            <person name="Shimizu K.K."/>
        </authorList>
    </citation>
    <scope>NUCLEOTIDE SEQUENCE</scope>
</reference>
<feature type="compositionally biased region" description="Acidic residues" evidence="1">
    <location>
        <begin position="280"/>
        <end position="292"/>
    </location>
</feature>
<dbReference type="Pfam" id="PF05097">
    <property type="entry name" value="DUF688"/>
    <property type="match status" value="2"/>
</dbReference>
<dbReference type="Proteomes" id="UP001054889">
    <property type="component" value="Unassembled WGS sequence"/>
</dbReference>
<feature type="compositionally biased region" description="Basic and acidic residues" evidence="1">
    <location>
        <begin position="446"/>
        <end position="459"/>
    </location>
</feature>
<accession>A0AAV5E560</accession>
<dbReference type="InterPro" id="IPR007789">
    <property type="entry name" value="DUF688"/>
</dbReference>
<gene>
    <name evidence="2" type="primary">gb04695</name>
    <name evidence="2" type="ORF">PR202_gb04695</name>
</gene>
<dbReference type="PANTHER" id="PTHR33671">
    <property type="entry name" value="N-METHYLTRANSFERASE, PUTATIVE (DUF688)-RELATED"/>
    <property type="match status" value="1"/>
</dbReference>